<feature type="region of interest" description="Disordered" evidence="1">
    <location>
        <begin position="35"/>
        <end position="76"/>
    </location>
</feature>
<dbReference type="AlphaFoldDB" id="A0A101S279"/>
<organism evidence="3 4">
    <name type="scientific">Streptomyces griseorubiginosus</name>
    <dbReference type="NCBI Taxonomy" id="67304"/>
    <lineage>
        <taxon>Bacteria</taxon>
        <taxon>Bacillati</taxon>
        <taxon>Actinomycetota</taxon>
        <taxon>Actinomycetes</taxon>
        <taxon>Kitasatosporales</taxon>
        <taxon>Streptomycetaceae</taxon>
        <taxon>Streptomyces</taxon>
    </lineage>
</organism>
<feature type="compositionally biased region" description="Pro residues" evidence="1">
    <location>
        <begin position="56"/>
        <end position="68"/>
    </location>
</feature>
<feature type="chain" id="PRO_5039616041" description="Lipoprotein" evidence="2">
    <location>
        <begin position="26"/>
        <end position="296"/>
    </location>
</feature>
<keyword evidence="2" id="KW-0732">Signal</keyword>
<dbReference type="PROSITE" id="PS51257">
    <property type="entry name" value="PROKAR_LIPOPROTEIN"/>
    <property type="match status" value="1"/>
</dbReference>
<reference evidence="3 4" key="1">
    <citation type="submission" date="2015-10" db="EMBL/GenBank/DDBJ databases">
        <title>Draft genome sequence of Streptomyces griseorubiginosus DSM 40469, type strain for the species Streptomyces griseorubiginosus.</title>
        <authorList>
            <person name="Ruckert C."/>
            <person name="Winkler A."/>
            <person name="Kalinowski J."/>
            <person name="Kampfer P."/>
            <person name="Glaeser S."/>
        </authorList>
    </citation>
    <scope>NUCLEOTIDE SEQUENCE [LARGE SCALE GENOMIC DNA]</scope>
    <source>
        <strain evidence="3 4">DSM 40469</strain>
    </source>
</reference>
<name>A0A101S279_9ACTN</name>
<evidence type="ECO:0000256" key="2">
    <source>
        <dbReference type="SAM" id="SignalP"/>
    </source>
</evidence>
<accession>A0A101S279</accession>
<comment type="caution">
    <text evidence="3">The sequence shown here is derived from an EMBL/GenBank/DDBJ whole genome shotgun (WGS) entry which is preliminary data.</text>
</comment>
<evidence type="ECO:0008006" key="5">
    <source>
        <dbReference type="Google" id="ProtNLM"/>
    </source>
</evidence>
<dbReference type="Proteomes" id="UP000054375">
    <property type="component" value="Unassembled WGS sequence"/>
</dbReference>
<gene>
    <name evidence="3" type="ORF">AQJ54_19810</name>
</gene>
<feature type="signal peptide" evidence="2">
    <location>
        <begin position="1"/>
        <end position="25"/>
    </location>
</feature>
<protein>
    <recommendedName>
        <fullName evidence="5">Lipoprotein</fullName>
    </recommendedName>
</protein>
<evidence type="ECO:0000313" key="3">
    <source>
        <dbReference type="EMBL" id="KUN65946.1"/>
    </source>
</evidence>
<sequence>MRYVSRRIPGPKHFVVAVAAALAVAVPFTGGCSSAHGTSLAGDPSESATGVSESPSPSPTPSLTPPYPTGASGCHDNKAWTAEESREWVRRFVDTPKEAYGDDVVKVDSLPGYNGPLCRKITVQVEFWKLVYGAANGDDGDRLSDGRRPDYYFDIRRVKRVELRTDAAVEQKIALPASLYATDRSPCEGALVSITVGKPLASRELPKEVGVGGTKDIWGRTTVEFRSQRVADYELSEPSAPQVCSPDGKPTADPADVPAPGSQPTDLYPTDLYPTDLHPTPDYSIDIDDVFRSPTP</sequence>
<proteinExistence type="predicted"/>
<dbReference type="EMBL" id="LMWV01000016">
    <property type="protein sequence ID" value="KUN65946.1"/>
    <property type="molecule type" value="Genomic_DNA"/>
</dbReference>
<evidence type="ECO:0000256" key="1">
    <source>
        <dbReference type="SAM" id="MobiDB-lite"/>
    </source>
</evidence>
<keyword evidence="4" id="KW-1185">Reference proteome</keyword>
<evidence type="ECO:0000313" key="4">
    <source>
        <dbReference type="Proteomes" id="UP000054375"/>
    </source>
</evidence>
<feature type="region of interest" description="Disordered" evidence="1">
    <location>
        <begin position="233"/>
        <end position="296"/>
    </location>
</feature>